<accession>A0A3A8KYN9</accession>
<gene>
    <name evidence="1" type="ORF">D7X32_03265</name>
</gene>
<keyword evidence="2" id="KW-1185">Reference proteome</keyword>
<dbReference type="EMBL" id="RAWE01000006">
    <property type="protein sequence ID" value="RKH07104.1"/>
    <property type="molecule type" value="Genomic_DNA"/>
</dbReference>
<dbReference type="RefSeq" id="WP_120601016.1">
    <property type="nucleotide sequence ID" value="NZ_JABFJX010000144.1"/>
</dbReference>
<comment type="caution">
    <text evidence="1">The sequence shown here is derived from an EMBL/GenBank/DDBJ whole genome shotgun (WGS) entry which is preliminary data.</text>
</comment>
<proteinExistence type="predicted"/>
<name>A0A3A8KYN9_9BACT</name>
<organism evidence="1 2">
    <name type="scientific">Corallococcus carmarthensis</name>
    <dbReference type="NCBI Taxonomy" id="2316728"/>
    <lineage>
        <taxon>Bacteria</taxon>
        <taxon>Pseudomonadati</taxon>
        <taxon>Myxococcota</taxon>
        <taxon>Myxococcia</taxon>
        <taxon>Myxococcales</taxon>
        <taxon>Cystobacterineae</taxon>
        <taxon>Myxococcaceae</taxon>
        <taxon>Corallococcus</taxon>
    </lineage>
</organism>
<protein>
    <submittedName>
        <fullName evidence="1">Uncharacterized protein</fullName>
    </submittedName>
</protein>
<reference evidence="2" key="1">
    <citation type="submission" date="2018-09" db="EMBL/GenBank/DDBJ databases">
        <authorList>
            <person name="Livingstone P.G."/>
            <person name="Whitworth D.E."/>
        </authorList>
    </citation>
    <scope>NUCLEOTIDE SEQUENCE [LARGE SCALE GENOMIC DNA]</scope>
    <source>
        <strain evidence="2">CA043D</strain>
    </source>
</reference>
<dbReference type="OrthoDB" id="9820078at2"/>
<evidence type="ECO:0000313" key="2">
    <source>
        <dbReference type="Proteomes" id="UP000268313"/>
    </source>
</evidence>
<dbReference type="Proteomes" id="UP000268313">
    <property type="component" value="Unassembled WGS sequence"/>
</dbReference>
<evidence type="ECO:0000313" key="1">
    <source>
        <dbReference type="EMBL" id="RKH07104.1"/>
    </source>
</evidence>
<sequence>MIRTDILKACQARDSALFDVALFAERLSRPPRGQGPLEGEALFASLRARLPEGPNRLLAFGLALRSATADSGHPGPAELPLAQLSRELGVTPAQARDMRRGLADGLSPLVLAAEPASLLHTRVLEAVLLTAGLELRLTEAEATALGRAREDVAHLRELAGELLRRNAFGAQVAWPLEALRQQLTALALAPSTLAHRQEAWRLAVRFSHAIGQDLAQQLVLDLMRELLHVDAMECPRPTAPASSRT</sequence>
<dbReference type="AlphaFoldDB" id="A0A3A8KYN9"/>